<dbReference type="Proteomes" id="UP000051260">
    <property type="component" value="Unassembled WGS sequence"/>
</dbReference>
<evidence type="ECO:0008006" key="3">
    <source>
        <dbReference type="Google" id="ProtNLM"/>
    </source>
</evidence>
<dbReference type="PANTHER" id="PTHR20974:SF0">
    <property type="entry name" value="UPF0585 PROTEIN CG18661"/>
    <property type="match status" value="1"/>
</dbReference>
<dbReference type="SUPFAM" id="SSF53335">
    <property type="entry name" value="S-adenosyl-L-methionine-dependent methyltransferases"/>
    <property type="match status" value="1"/>
</dbReference>
<dbReference type="InterPro" id="IPR010342">
    <property type="entry name" value="DUF938"/>
</dbReference>
<dbReference type="InterPro" id="IPR029063">
    <property type="entry name" value="SAM-dependent_MTases_sf"/>
</dbReference>
<dbReference type="OrthoDB" id="5525831at2"/>
<accession>A0A0P1I110</accession>
<dbReference type="PANTHER" id="PTHR20974">
    <property type="entry name" value="UPF0585 PROTEIN CG18661"/>
    <property type="match status" value="1"/>
</dbReference>
<dbReference type="STRING" id="1715692.RUE5091_00163"/>
<gene>
    <name evidence="1" type="ORF">RUE5091_00163</name>
</gene>
<sequence>MSKRTLPSNASVATEGQDGRLVAPAATRNAEALCDLLAQWAPKAGRALEIASGTGQHVIAFATCLPDLNWQPTEVEAERRASINAYAADLPNVTNAVALDATAQGWHVEFAGQDLIVLINLVHLISWPETQALVSEAAQALAPKGRFILYGPFKRSGQLTSDGDQRFHDALVQQDAEIGYKNDEDIAALMRAQNLNVVEIVEMPANNLVFIAEKPRQ</sequence>
<keyword evidence="2" id="KW-1185">Reference proteome</keyword>
<evidence type="ECO:0000313" key="1">
    <source>
        <dbReference type="EMBL" id="CUJ83930.1"/>
    </source>
</evidence>
<reference evidence="2" key="1">
    <citation type="submission" date="2015-09" db="EMBL/GenBank/DDBJ databases">
        <authorList>
            <person name="Rodrigo-Torres L."/>
            <person name="Arahal D.R."/>
        </authorList>
    </citation>
    <scope>NUCLEOTIDE SEQUENCE [LARGE SCALE GENOMIC DNA]</scope>
    <source>
        <strain evidence="2">CECT 5091</strain>
    </source>
</reference>
<organism evidence="1 2">
    <name type="scientific">Ruegeria denitrificans</name>
    <dbReference type="NCBI Taxonomy" id="1715692"/>
    <lineage>
        <taxon>Bacteria</taxon>
        <taxon>Pseudomonadati</taxon>
        <taxon>Pseudomonadota</taxon>
        <taxon>Alphaproteobacteria</taxon>
        <taxon>Rhodobacterales</taxon>
        <taxon>Roseobacteraceae</taxon>
        <taxon>Ruegeria</taxon>
    </lineage>
</organism>
<dbReference type="Gene3D" id="3.40.50.150">
    <property type="entry name" value="Vaccinia Virus protein VP39"/>
    <property type="match status" value="1"/>
</dbReference>
<name>A0A0P1I110_9RHOB</name>
<evidence type="ECO:0000313" key="2">
    <source>
        <dbReference type="Proteomes" id="UP000051260"/>
    </source>
</evidence>
<dbReference type="RefSeq" id="WP_058279972.1">
    <property type="nucleotide sequence ID" value="NZ_CYUD01000001.1"/>
</dbReference>
<protein>
    <recommendedName>
        <fullName evidence="3">Methyltransferase domain protein</fullName>
    </recommendedName>
</protein>
<dbReference type="Pfam" id="PF06080">
    <property type="entry name" value="DUF938"/>
    <property type="match status" value="1"/>
</dbReference>
<proteinExistence type="predicted"/>
<dbReference type="AlphaFoldDB" id="A0A0P1I110"/>
<dbReference type="EMBL" id="CYUD01000001">
    <property type="protein sequence ID" value="CUJ83930.1"/>
    <property type="molecule type" value="Genomic_DNA"/>
</dbReference>